<sequence>MTVPAQHTEQPLDPRISFLRLFGTDVEGGGLWLSFLVKWWTTEAQVRLKQSAPGGTTLRRRGICDA</sequence>
<name>I0WTY3_RHOOP</name>
<evidence type="ECO:0000313" key="2">
    <source>
        <dbReference type="Proteomes" id="UP000006447"/>
    </source>
</evidence>
<gene>
    <name evidence="1" type="ORF">W59_11321</name>
</gene>
<evidence type="ECO:0000313" key="1">
    <source>
        <dbReference type="EMBL" id="EID79849.1"/>
    </source>
</evidence>
<accession>I0WTY3</accession>
<dbReference type="PATRIC" id="fig|1165867.3.peg.2307"/>
<dbReference type="EMBL" id="AJJH01000050">
    <property type="protein sequence ID" value="EID79849.1"/>
    <property type="molecule type" value="Genomic_DNA"/>
</dbReference>
<dbReference type="Proteomes" id="UP000006447">
    <property type="component" value="Unassembled WGS sequence"/>
</dbReference>
<protein>
    <submittedName>
        <fullName evidence="1">Uncharacterized protein</fullName>
    </submittedName>
</protein>
<proteinExistence type="predicted"/>
<organism evidence="1 2">
    <name type="scientific">Rhodococcus opacus RKJ300 = JCM 13270</name>
    <dbReference type="NCBI Taxonomy" id="1165867"/>
    <lineage>
        <taxon>Bacteria</taxon>
        <taxon>Bacillati</taxon>
        <taxon>Actinomycetota</taxon>
        <taxon>Actinomycetes</taxon>
        <taxon>Mycobacteriales</taxon>
        <taxon>Nocardiaceae</taxon>
        <taxon>Rhodococcus</taxon>
    </lineage>
</organism>
<dbReference type="AlphaFoldDB" id="I0WTY3"/>
<comment type="caution">
    <text evidence="1">The sequence shown here is derived from an EMBL/GenBank/DDBJ whole genome shotgun (WGS) entry which is preliminary data.</text>
</comment>
<reference evidence="1 2" key="1">
    <citation type="journal article" date="2012" name="J. Bacteriol.">
        <title>Draft genome sequence of the nitrophenol-degrading actinomycete Rhodococcus imtechensis RKJ300.</title>
        <authorList>
            <person name="Vikram S."/>
            <person name="Kumar S."/>
            <person name="Subramanian S."/>
            <person name="Raghava G.P."/>
        </authorList>
    </citation>
    <scope>NUCLEOTIDE SEQUENCE [LARGE SCALE GENOMIC DNA]</scope>
    <source>
        <strain evidence="1 2">RKJ300</strain>
    </source>
</reference>